<name>A0A1W4X3T7_AGRPL</name>
<dbReference type="STRING" id="224129.A0A1W4X3T7"/>
<keyword evidence="4 9" id="KW-0547">Nucleotide-binding</keyword>
<dbReference type="PROSITE" id="PS00108">
    <property type="entry name" value="PROTEIN_KINASE_ST"/>
    <property type="match status" value="1"/>
</dbReference>
<dbReference type="GO" id="GO:0004674">
    <property type="term" value="F:protein serine/threonine kinase activity"/>
    <property type="evidence" value="ECO:0007669"/>
    <property type="project" value="UniProtKB-KW"/>
</dbReference>
<dbReference type="OrthoDB" id="2649at2759"/>
<evidence type="ECO:0000256" key="3">
    <source>
        <dbReference type="ARBA" id="ARBA00022679"/>
    </source>
</evidence>
<dbReference type="KEGG" id="apln:108738229"/>
<keyword evidence="10" id="KW-0812">Transmembrane</keyword>
<comment type="catalytic activity">
    <reaction evidence="8">
        <text>L-seryl-[protein] + ATP = O-phospho-L-seryl-[protein] + ADP + H(+)</text>
        <dbReference type="Rhea" id="RHEA:17989"/>
        <dbReference type="Rhea" id="RHEA-COMP:9863"/>
        <dbReference type="Rhea" id="RHEA-COMP:11604"/>
        <dbReference type="ChEBI" id="CHEBI:15378"/>
        <dbReference type="ChEBI" id="CHEBI:29999"/>
        <dbReference type="ChEBI" id="CHEBI:30616"/>
        <dbReference type="ChEBI" id="CHEBI:83421"/>
        <dbReference type="ChEBI" id="CHEBI:456216"/>
        <dbReference type="EC" id="2.7.11.1"/>
    </reaction>
</comment>
<dbReference type="InterPro" id="IPR000719">
    <property type="entry name" value="Prot_kinase_dom"/>
</dbReference>
<dbReference type="SMART" id="SM00220">
    <property type="entry name" value="S_TKc"/>
    <property type="match status" value="1"/>
</dbReference>
<evidence type="ECO:0000259" key="11">
    <source>
        <dbReference type="PROSITE" id="PS50011"/>
    </source>
</evidence>
<feature type="transmembrane region" description="Helical" evidence="10">
    <location>
        <begin position="46"/>
        <end position="64"/>
    </location>
</feature>
<evidence type="ECO:0000256" key="9">
    <source>
        <dbReference type="PROSITE-ProRule" id="PRU10141"/>
    </source>
</evidence>
<dbReference type="Pfam" id="PF00069">
    <property type="entry name" value="Pkinase"/>
    <property type="match status" value="2"/>
</dbReference>
<dbReference type="AlphaFoldDB" id="A0A1W4X3T7"/>
<keyword evidence="2" id="KW-0723">Serine/threonine-protein kinase</keyword>
<dbReference type="Gene3D" id="3.30.200.20">
    <property type="entry name" value="Phosphorylase Kinase, domain 1"/>
    <property type="match status" value="1"/>
</dbReference>
<feature type="binding site" evidence="9">
    <location>
        <position position="189"/>
    </location>
    <ligand>
        <name>ATP</name>
        <dbReference type="ChEBI" id="CHEBI:30616"/>
    </ligand>
</feature>
<dbReference type="InterPro" id="IPR017441">
    <property type="entry name" value="Protein_kinase_ATP_BS"/>
</dbReference>
<keyword evidence="5" id="KW-0418">Kinase</keyword>
<protein>
    <recommendedName>
        <fullName evidence="1">non-specific serine/threonine protein kinase</fullName>
        <ecNumber evidence="1">2.7.11.1</ecNumber>
    </recommendedName>
</protein>
<evidence type="ECO:0000256" key="7">
    <source>
        <dbReference type="ARBA" id="ARBA00047899"/>
    </source>
</evidence>
<dbReference type="RefSeq" id="XP_018327043.1">
    <property type="nucleotide sequence ID" value="XM_018471541.1"/>
</dbReference>
<dbReference type="InParanoid" id="A0A1W4X3T7"/>
<dbReference type="GeneID" id="108738229"/>
<keyword evidence="10" id="KW-0472">Membrane</keyword>
<reference evidence="13" key="1">
    <citation type="submission" date="2025-08" db="UniProtKB">
        <authorList>
            <consortium name="RefSeq"/>
        </authorList>
    </citation>
    <scope>IDENTIFICATION</scope>
    <source>
        <tissue evidence="13">Entire body</tissue>
    </source>
</reference>
<dbReference type="GO" id="GO:0005524">
    <property type="term" value="F:ATP binding"/>
    <property type="evidence" value="ECO:0007669"/>
    <property type="project" value="UniProtKB-UniRule"/>
</dbReference>
<evidence type="ECO:0000313" key="12">
    <source>
        <dbReference type="Proteomes" id="UP000192223"/>
    </source>
</evidence>
<evidence type="ECO:0000256" key="2">
    <source>
        <dbReference type="ARBA" id="ARBA00022527"/>
    </source>
</evidence>
<dbReference type="GO" id="GO:0050684">
    <property type="term" value="P:regulation of mRNA processing"/>
    <property type="evidence" value="ECO:0007669"/>
    <property type="project" value="TreeGrafter"/>
</dbReference>
<dbReference type="PROSITE" id="PS50011">
    <property type="entry name" value="PROTEIN_KINASE_DOM"/>
    <property type="match status" value="1"/>
</dbReference>
<evidence type="ECO:0000313" key="13">
    <source>
        <dbReference type="RefSeq" id="XP_018327043.1"/>
    </source>
</evidence>
<dbReference type="InterPro" id="IPR051334">
    <property type="entry name" value="SRPK"/>
</dbReference>
<accession>A0A1W4X3T7</accession>
<evidence type="ECO:0000256" key="6">
    <source>
        <dbReference type="ARBA" id="ARBA00022840"/>
    </source>
</evidence>
<dbReference type="GO" id="GO:0005634">
    <property type="term" value="C:nucleus"/>
    <property type="evidence" value="ECO:0007669"/>
    <property type="project" value="TreeGrafter"/>
</dbReference>
<sequence>MCCVYVIFSNFPIVTDHTWYNDSFCPRNFTTDINISDFESLDAENILIKVILSQIIIFIVYLLIQLASKYKYFHVIGQEQQICAENKASENLSREPIILKLISISVGPIICRDIVKNSSEYSKIVGDHDDHESIDDYGIGGYMPVQPQQILHRKYKVLRKLGFGHFSTVWLCENIQNNIYSDKSYLAVKIVKAASAFCEVATDEIKILGFAMGNDRNHIGRKHIVEFFCNFTETSVNGPHVCMGFELMGPSLYRLIVQSDFQGIQLSGVRSIMKQVLRGLVYLHNSCRIIHTDLKPENILITVNECYIRKLVDAAYRCNREKVPNECENEDYDDFEELNFRRNKSYPEDDFMSALEGHASRHTREVGLYSPMWVDPNIQVKIADLGNACWADKHYSHEIQTMQYRALEVILGANYSFAADMWSVGCIAFELATGEYLFCPKTKANYSSNDDHIALIWELLDGIPKYITKRGINSHLYFTSEGKLRNIPESQMRIWKLENVLIEKYKWRKLDAIWFSGFILSLIEPDPDLRSKASTALTNEWLQTDDSS</sequence>
<keyword evidence="3" id="KW-0808">Transferase</keyword>
<organism evidence="12 13">
    <name type="scientific">Agrilus planipennis</name>
    <name type="common">Emerald ash borer</name>
    <name type="synonym">Agrilus marcopoli</name>
    <dbReference type="NCBI Taxonomy" id="224129"/>
    <lineage>
        <taxon>Eukaryota</taxon>
        <taxon>Metazoa</taxon>
        <taxon>Ecdysozoa</taxon>
        <taxon>Arthropoda</taxon>
        <taxon>Hexapoda</taxon>
        <taxon>Insecta</taxon>
        <taxon>Pterygota</taxon>
        <taxon>Neoptera</taxon>
        <taxon>Endopterygota</taxon>
        <taxon>Coleoptera</taxon>
        <taxon>Polyphaga</taxon>
        <taxon>Elateriformia</taxon>
        <taxon>Buprestoidea</taxon>
        <taxon>Buprestidae</taxon>
        <taxon>Agrilinae</taxon>
        <taxon>Agrilus</taxon>
    </lineage>
</organism>
<dbReference type="GO" id="GO:0000245">
    <property type="term" value="P:spliceosomal complex assembly"/>
    <property type="evidence" value="ECO:0007669"/>
    <property type="project" value="TreeGrafter"/>
</dbReference>
<dbReference type="PANTHER" id="PTHR47634:SF9">
    <property type="entry name" value="PROTEIN KINASE DOMAIN-CONTAINING PROTEIN-RELATED"/>
    <property type="match status" value="1"/>
</dbReference>
<dbReference type="SUPFAM" id="SSF56112">
    <property type="entry name" value="Protein kinase-like (PK-like)"/>
    <property type="match status" value="1"/>
</dbReference>
<evidence type="ECO:0000256" key="10">
    <source>
        <dbReference type="SAM" id="Phobius"/>
    </source>
</evidence>
<keyword evidence="6 9" id="KW-0067">ATP-binding</keyword>
<evidence type="ECO:0000256" key="8">
    <source>
        <dbReference type="ARBA" id="ARBA00048679"/>
    </source>
</evidence>
<dbReference type="PANTHER" id="PTHR47634">
    <property type="entry name" value="PROTEIN KINASE DOMAIN-CONTAINING PROTEIN-RELATED"/>
    <property type="match status" value="1"/>
</dbReference>
<dbReference type="InterPro" id="IPR008271">
    <property type="entry name" value="Ser/Thr_kinase_AS"/>
</dbReference>
<dbReference type="FunFam" id="1.10.510.10:FF:000275">
    <property type="entry name" value="SRSF protein kinase 2 isoform X3"/>
    <property type="match status" value="1"/>
</dbReference>
<evidence type="ECO:0000256" key="4">
    <source>
        <dbReference type="ARBA" id="ARBA00022741"/>
    </source>
</evidence>
<dbReference type="EC" id="2.7.11.1" evidence="1"/>
<dbReference type="Proteomes" id="UP000192223">
    <property type="component" value="Unplaced"/>
</dbReference>
<evidence type="ECO:0000256" key="5">
    <source>
        <dbReference type="ARBA" id="ARBA00022777"/>
    </source>
</evidence>
<feature type="domain" description="Protein kinase" evidence="11">
    <location>
        <begin position="155"/>
        <end position="542"/>
    </location>
</feature>
<dbReference type="PROSITE" id="PS00107">
    <property type="entry name" value="PROTEIN_KINASE_ATP"/>
    <property type="match status" value="1"/>
</dbReference>
<comment type="catalytic activity">
    <reaction evidence="7">
        <text>L-threonyl-[protein] + ATP = O-phospho-L-threonyl-[protein] + ADP + H(+)</text>
        <dbReference type="Rhea" id="RHEA:46608"/>
        <dbReference type="Rhea" id="RHEA-COMP:11060"/>
        <dbReference type="Rhea" id="RHEA-COMP:11605"/>
        <dbReference type="ChEBI" id="CHEBI:15378"/>
        <dbReference type="ChEBI" id="CHEBI:30013"/>
        <dbReference type="ChEBI" id="CHEBI:30616"/>
        <dbReference type="ChEBI" id="CHEBI:61977"/>
        <dbReference type="ChEBI" id="CHEBI:456216"/>
        <dbReference type="EC" id="2.7.11.1"/>
    </reaction>
</comment>
<proteinExistence type="predicted"/>
<gene>
    <name evidence="13" type="primary">LOC108738229</name>
</gene>
<dbReference type="Gene3D" id="1.10.510.10">
    <property type="entry name" value="Transferase(Phosphotransferase) domain 1"/>
    <property type="match status" value="1"/>
</dbReference>
<keyword evidence="10" id="KW-1133">Transmembrane helix</keyword>
<evidence type="ECO:0000256" key="1">
    <source>
        <dbReference type="ARBA" id="ARBA00012513"/>
    </source>
</evidence>
<keyword evidence="12" id="KW-1185">Reference proteome</keyword>
<dbReference type="InterPro" id="IPR011009">
    <property type="entry name" value="Kinase-like_dom_sf"/>
</dbReference>
<dbReference type="GO" id="GO:0005737">
    <property type="term" value="C:cytoplasm"/>
    <property type="evidence" value="ECO:0007669"/>
    <property type="project" value="TreeGrafter"/>
</dbReference>